<comment type="caution">
    <text evidence="1">The sequence shown here is derived from an EMBL/GenBank/DDBJ whole genome shotgun (WGS) entry which is preliminary data.</text>
</comment>
<dbReference type="Proteomes" id="UP001060085">
    <property type="component" value="Linkage Group LG04"/>
</dbReference>
<keyword evidence="2" id="KW-1185">Reference proteome</keyword>
<organism evidence="1 2">
    <name type="scientific">Catharanthus roseus</name>
    <name type="common">Madagascar periwinkle</name>
    <name type="synonym">Vinca rosea</name>
    <dbReference type="NCBI Taxonomy" id="4058"/>
    <lineage>
        <taxon>Eukaryota</taxon>
        <taxon>Viridiplantae</taxon>
        <taxon>Streptophyta</taxon>
        <taxon>Embryophyta</taxon>
        <taxon>Tracheophyta</taxon>
        <taxon>Spermatophyta</taxon>
        <taxon>Magnoliopsida</taxon>
        <taxon>eudicotyledons</taxon>
        <taxon>Gunneridae</taxon>
        <taxon>Pentapetalae</taxon>
        <taxon>asterids</taxon>
        <taxon>lamiids</taxon>
        <taxon>Gentianales</taxon>
        <taxon>Apocynaceae</taxon>
        <taxon>Rauvolfioideae</taxon>
        <taxon>Vinceae</taxon>
        <taxon>Catharanthinae</taxon>
        <taxon>Catharanthus</taxon>
    </lineage>
</organism>
<evidence type="ECO:0000313" key="1">
    <source>
        <dbReference type="EMBL" id="KAI5665733.1"/>
    </source>
</evidence>
<gene>
    <name evidence="1" type="ORF">M9H77_15586</name>
</gene>
<evidence type="ECO:0000313" key="2">
    <source>
        <dbReference type="Proteomes" id="UP001060085"/>
    </source>
</evidence>
<proteinExistence type="predicted"/>
<sequence>MAPRAAGPPFAPSAEVVGNAFVEQYYKILHHSPEIVYKFYNDCSVLSRPDDNGVMTSVTTMESIDDMICSMEYKKWRAEIKTADAQASYNGGVIVLVTGSLTGRDNCIRAFTQTFFLAPQEKGYFVLNDMLRYVEVCEPDQNVPATTGIGSSSTSPTDDQEPAHVITPKKWDQEISREVAQDGKKNVHELSEEERPLNDQEDTVFEADSDLNDKHYPADLESRISDPEDAPKKSYASIVSSETRKGTVKVYVPAGTSKATPVKTEKEADLAAKLSAQAAELLPPSATSSIASEGKVSEDEAEGYSIYIRNLPPRLTASQLESEFQKFGPIKKNGVQVRNNRQHGFCFGFVEFEDPSSMQSAIQASPITIGNHEVVIEMKRTTRRVVGGRGGRFSGGRGILRDDSFRPRGSFGGGGGSSYGYMRSDFADHVDFSMQAMSEGYQPGRGGERARGRGGRRGGGGRYSAV</sequence>
<name>A0ACC0B0C1_CATRO</name>
<accession>A0ACC0B0C1</accession>
<reference evidence="2" key="1">
    <citation type="journal article" date="2023" name="Nat. Plants">
        <title>Single-cell RNA sequencing provides a high-resolution roadmap for understanding the multicellular compartmentation of specialized metabolism.</title>
        <authorList>
            <person name="Sun S."/>
            <person name="Shen X."/>
            <person name="Li Y."/>
            <person name="Li Y."/>
            <person name="Wang S."/>
            <person name="Li R."/>
            <person name="Zhang H."/>
            <person name="Shen G."/>
            <person name="Guo B."/>
            <person name="Wei J."/>
            <person name="Xu J."/>
            <person name="St-Pierre B."/>
            <person name="Chen S."/>
            <person name="Sun C."/>
        </authorList>
    </citation>
    <scope>NUCLEOTIDE SEQUENCE [LARGE SCALE GENOMIC DNA]</scope>
</reference>
<dbReference type="EMBL" id="CM044704">
    <property type="protein sequence ID" value="KAI5665733.1"/>
    <property type="molecule type" value="Genomic_DNA"/>
</dbReference>
<protein>
    <submittedName>
        <fullName evidence="1">Uncharacterized protein</fullName>
    </submittedName>
</protein>